<name>A0A842HJU4_9BURK</name>
<dbReference type="Proteomes" id="UP000545386">
    <property type="component" value="Unassembled WGS sequence"/>
</dbReference>
<organism evidence="1 2">
    <name type="scientific">Pusillimonas minor</name>
    <dbReference type="NCBI Taxonomy" id="2697024"/>
    <lineage>
        <taxon>Bacteria</taxon>
        <taxon>Pseudomonadati</taxon>
        <taxon>Pseudomonadota</taxon>
        <taxon>Betaproteobacteria</taxon>
        <taxon>Burkholderiales</taxon>
        <taxon>Alcaligenaceae</taxon>
        <taxon>Pusillimonas</taxon>
    </lineage>
</organism>
<comment type="caution">
    <text evidence="1">The sequence shown here is derived from an EMBL/GenBank/DDBJ whole genome shotgun (WGS) entry which is preliminary data.</text>
</comment>
<protein>
    <submittedName>
        <fullName evidence="1">Uncharacterized protein</fullName>
    </submittedName>
</protein>
<proteinExistence type="predicted"/>
<keyword evidence="2" id="KW-1185">Reference proteome</keyword>
<reference evidence="1 2" key="1">
    <citation type="submission" date="2020-08" db="EMBL/GenBank/DDBJ databases">
        <title>Paraeoetvoesia sp. YC-7-48 draft genome sequence.</title>
        <authorList>
            <person name="Yao L."/>
        </authorList>
    </citation>
    <scope>NUCLEOTIDE SEQUENCE [LARGE SCALE GENOMIC DNA]</scope>
    <source>
        <strain evidence="2">YC-7-48</strain>
    </source>
</reference>
<evidence type="ECO:0000313" key="2">
    <source>
        <dbReference type="Proteomes" id="UP000545386"/>
    </source>
</evidence>
<dbReference type="RefSeq" id="WP_221893223.1">
    <property type="nucleotide sequence ID" value="NZ_JACJUU010000001.1"/>
</dbReference>
<dbReference type="AlphaFoldDB" id="A0A842HJU4"/>
<gene>
    <name evidence="1" type="ORF">GTU67_01440</name>
</gene>
<sequence>MAQTHTLAKTAAILCANPAFQRHVGVNSAEKAAAYVRKQCGVISRRELDQSETAAKRFHELRRQFAYGGNHA</sequence>
<dbReference type="EMBL" id="JACJUU010000001">
    <property type="protein sequence ID" value="MBC2768577.1"/>
    <property type="molecule type" value="Genomic_DNA"/>
</dbReference>
<accession>A0A842HJU4</accession>
<evidence type="ECO:0000313" key="1">
    <source>
        <dbReference type="EMBL" id="MBC2768577.1"/>
    </source>
</evidence>